<comment type="caution">
    <text evidence="1">The sequence shown here is derived from an EMBL/GenBank/DDBJ whole genome shotgun (WGS) entry which is preliminary data.</text>
</comment>
<evidence type="ECO:0008006" key="3">
    <source>
        <dbReference type="Google" id="ProtNLM"/>
    </source>
</evidence>
<dbReference type="Proteomes" id="UP000815325">
    <property type="component" value="Unassembled WGS sequence"/>
</dbReference>
<keyword evidence="2" id="KW-1185">Reference proteome</keyword>
<accession>A0ABQ7GVQ3</accession>
<gene>
    <name evidence="1" type="ORF">DUNSADRAFT_2382</name>
</gene>
<reference evidence="1" key="1">
    <citation type="submission" date="2017-08" db="EMBL/GenBank/DDBJ databases">
        <authorList>
            <person name="Polle J.E."/>
            <person name="Barry K."/>
            <person name="Cushman J."/>
            <person name="Schmutz J."/>
            <person name="Tran D."/>
            <person name="Hathwaick L.T."/>
            <person name="Yim W.C."/>
            <person name="Jenkins J."/>
            <person name="Mckie-Krisberg Z.M."/>
            <person name="Prochnik S."/>
            <person name="Lindquist E."/>
            <person name="Dockter R.B."/>
            <person name="Adam C."/>
            <person name="Molina H."/>
            <person name="Bunkerborg J."/>
            <person name="Jin E."/>
            <person name="Buchheim M."/>
            <person name="Magnuson J."/>
        </authorList>
    </citation>
    <scope>NUCLEOTIDE SEQUENCE</scope>
    <source>
        <strain evidence="1">CCAP 19/18</strain>
    </source>
</reference>
<evidence type="ECO:0000313" key="2">
    <source>
        <dbReference type="Proteomes" id="UP000815325"/>
    </source>
</evidence>
<dbReference type="EMBL" id="MU069569">
    <property type="protein sequence ID" value="KAF5838687.1"/>
    <property type="molecule type" value="Genomic_DNA"/>
</dbReference>
<organism evidence="1 2">
    <name type="scientific">Dunaliella salina</name>
    <name type="common">Green alga</name>
    <name type="synonym">Protococcus salinus</name>
    <dbReference type="NCBI Taxonomy" id="3046"/>
    <lineage>
        <taxon>Eukaryota</taxon>
        <taxon>Viridiplantae</taxon>
        <taxon>Chlorophyta</taxon>
        <taxon>core chlorophytes</taxon>
        <taxon>Chlorophyceae</taxon>
        <taxon>CS clade</taxon>
        <taxon>Chlamydomonadales</taxon>
        <taxon>Dunaliellaceae</taxon>
        <taxon>Dunaliella</taxon>
    </lineage>
</organism>
<proteinExistence type="predicted"/>
<protein>
    <recommendedName>
        <fullName evidence="3">Encoded protein</fullName>
    </recommendedName>
</protein>
<name>A0ABQ7GVQ3_DUNSA</name>
<sequence>MANTRLLHEFPYINAQIFELKSQDVHPSLVYGPPPNTRDPDMAYSTHAAGDLTTARFQDPSTGFLMNSEYDEYVPLDWFLPGGGLFR</sequence>
<evidence type="ECO:0000313" key="1">
    <source>
        <dbReference type="EMBL" id="KAF5838687.1"/>
    </source>
</evidence>